<dbReference type="EMBL" id="FR871758">
    <property type="protein sequence ID" value="CCB80932.1"/>
    <property type="molecule type" value="Genomic_DNA"/>
</dbReference>
<accession>F8KUJ7</accession>
<dbReference type="AlphaFoldDB" id="F8KUJ7"/>
<sequence length="155" mass="17791">MLYIPPTSNEVYVSGIVALNIYCPEMTGDWHSARALMENSFPMDIYIYGEGQKNNTNHLLGDLGVIDGTARLNRMGYYPQNTPTYIADHPRACVDYLYTSVLQSGILGEVMLDEWFPTIEDKKRVYALLEVMYPKLDTQKKNWLDAWMARNPITE</sequence>
<gene>
    <name evidence="1" type="ordered locus">HBZC1_p0520</name>
</gene>
<organism evidence="1 2">
    <name type="scientific">Helicobacter bizzozeronii (strain CIII-1)</name>
    <dbReference type="NCBI Taxonomy" id="1002804"/>
    <lineage>
        <taxon>Bacteria</taxon>
        <taxon>Pseudomonadati</taxon>
        <taxon>Campylobacterota</taxon>
        <taxon>Epsilonproteobacteria</taxon>
        <taxon>Campylobacterales</taxon>
        <taxon>Helicobacteraceae</taxon>
        <taxon>Helicobacter</taxon>
    </lineage>
</organism>
<dbReference type="KEGG" id="hbi:HBZC1_p0520"/>
<reference evidence="1 2" key="1">
    <citation type="journal article" date="2011" name="J. Bacteriol.">
        <title>Genome sequence of Helicobacter bizzozeronii strain CIII-1, an isolate from human gastric mucosa.</title>
        <authorList>
            <person name="Schott T."/>
            <person name="Rossi M."/>
            <person name="Hanninen M.L."/>
        </authorList>
    </citation>
    <scope>NUCLEOTIDE SEQUENCE [LARGE SCALE GENOMIC DNA]</scope>
    <source>
        <strain evidence="1 2">CIII-1</strain>
        <plasmid evidence="1">phbz1</plasmid>
    </source>
</reference>
<keyword evidence="1" id="KW-0614">Plasmid</keyword>
<dbReference type="RefSeq" id="WP_013882039.1">
    <property type="nucleotide sequence ID" value="NC_015670.1"/>
</dbReference>
<dbReference type="HOGENOM" id="CLU_138469_0_0_7"/>
<dbReference type="GeneID" id="64361208"/>
<keyword evidence="2" id="KW-1185">Reference proteome</keyword>
<evidence type="ECO:0000313" key="1">
    <source>
        <dbReference type="EMBL" id="CCB80932.1"/>
    </source>
</evidence>
<protein>
    <submittedName>
        <fullName evidence="1">Uncharacterized protein</fullName>
    </submittedName>
</protein>
<geneLocation type="plasmid" evidence="1 2">
    <name>phbz1</name>
</geneLocation>
<proteinExistence type="predicted"/>
<evidence type="ECO:0000313" key="2">
    <source>
        <dbReference type="Proteomes" id="UP000008387"/>
    </source>
</evidence>
<dbReference type="Proteomes" id="UP000008387">
    <property type="component" value="Plasmid phbz1"/>
</dbReference>
<name>F8KUJ7_HELBC</name>